<evidence type="ECO:0000256" key="3">
    <source>
        <dbReference type="ARBA" id="ARBA00022989"/>
    </source>
</evidence>
<keyword evidence="3 5" id="KW-1133">Transmembrane helix</keyword>
<dbReference type="PROSITE" id="PS50262">
    <property type="entry name" value="G_PROTEIN_RECEP_F1_2"/>
    <property type="match status" value="1"/>
</dbReference>
<evidence type="ECO:0000259" key="6">
    <source>
        <dbReference type="PROSITE" id="PS50262"/>
    </source>
</evidence>
<dbReference type="Proteomes" id="UP000887565">
    <property type="component" value="Unplaced"/>
</dbReference>
<dbReference type="SUPFAM" id="SSF81321">
    <property type="entry name" value="Family A G protein-coupled receptor-like"/>
    <property type="match status" value="1"/>
</dbReference>
<sequence length="181" mass="21045">MHNYSTYYANYTDPDKLFYGSITNALRGSLGILAIFFNFLVICIFGTHKHLRTSKINWAVSNLMFSNILMCSMLVIYSFIKLTDRRAPYSTEMCLVLNWFMVSASFGPTWSIVLMTSLRALFYSKRSKKWDEILTLERLIILRLFLAFLDVLFATVVIFDVTDLTKKTHCAYQIMLEKSSF</sequence>
<dbReference type="AlphaFoldDB" id="A0A915IQ93"/>
<evidence type="ECO:0000256" key="1">
    <source>
        <dbReference type="ARBA" id="ARBA00004370"/>
    </source>
</evidence>
<evidence type="ECO:0000256" key="4">
    <source>
        <dbReference type="ARBA" id="ARBA00023136"/>
    </source>
</evidence>
<name>A0A915IQ93_ROMCU</name>
<keyword evidence="4 5" id="KW-0472">Membrane</keyword>
<dbReference type="Gene3D" id="1.20.1070.10">
    <property type="entry name" value="Rhodopsin 7-helix transmembrane proteins"/>
    <property type="match status" value="1"/>
</dbReference>
<protein>
    <submittedName>
        <fullName evidence="8">G-protein coupled receptors family 1 profile domain-containing protein</fullName>
    </submittedName>
</protein>
<feature type="transmembrane region" description="Helical" evidence="5">
    <location>
        <begin position="139"/>
        <end position="159"/>
    </location>
</feature>
<accession>A0A915IQ93</accession>
<evidence type="ECO:0000313" key="7">
    <source>
        <dbReference type="Proteomes" id="UP000887565"/>
    </source>
</evidence>
<dbReference type="GO" id="GO:0016020">
    <property type="term" value="C:membrane"/>
    <property type="evidence" value="ECO:0007669"/>
    <property type="project" value="UniProtKB-SubCell"/>
</dbReference>
<feature type="transmembrane region" description="Helical" evidence="5">
    <location>
        <begin position="25"/>
        <end position="46"/>
    </location>
</feature>
<evidence type="ECO:0000256" key="2">
    <source>
        <dbReference type="ARBA" id="ARBA00022692"/>
    </source>
</evidence>
<proteinExistence type="predicted"/>
<feature type="transmembrane region" description="Helical" evidence="5">
    <location>
        <begin position="58"/>
        <end position="80"/>
    </location>
</feature>
<feature type="domain" description="G-protein coupled receptors family 1 profile" evidence="6">
    <location>
        <begin position="37"/>
        <end position="181"/>
    </location>
</feature>
<keyword evidence="7" id="KW-1185">Reference proteome</keyword>
<evidence type="ECO:0000256" key="5">
    <source>
        <dbReference type="SAM" id="Phobius"/>
    </source>
</evidence>
<keyword evidence="2 5" id="KW-0812">Transmembrane</keyword>
<dbReference type="WBParaSite" id="nRc.2.0.1.t16167-RA">
    <property type="protein sequence ID" value="nRc.2.0.1.t16167-RA"/>
    <property type="gene ID" value="nRc.2.0.1.g16167"/>
</dbReference>
<feature type="transmembrane region" description="Helical" evidence="5">
    <location>
        <begin position="100"/>
        <end position="118"/>
    </location>
</feature>
<dbReference type="InterPro" id="IPR017452">
    <property type="entry name" value="GPCR_Rhodpsn_7TM"/>
</dbReference>
<organism evidence="7 8">
    <name type="scientific">Romanomermis culicivorax</name>
    <name type="common">Nematode worm</name>
    <dbReference type="NCBI Taxonomy" id="13658"/>
    <lineage>
        <taxon>Eukaryota</taxon>
        <taxon>Metazoa</taxon>
        <taxon>Ecdysozoa</taxon>
        <taxon>Nematoda</taxon>
        <taxon>Enoplea</taxon>
        <taxon>Dorylaimia</taxon>
        <taxon>Mermithida</taxon>
        <taxon>Mermithoidea</taxon>
        <taxon>Mermithidae</taxon>
        <taxon>Romanomermis</taxon>
    </lineage>
</organism>
<comment type="subcellular location">
    <subcellularLocation>
        <location evidence="1">Membrane</location>
    </subcellularLocation>
</comment>
<evidence type="ECO:0000313" key="8">
    <source>
        <dbReference type="WBParaSite" id="nRc.2.0.1.t16167-RA"/>
    </source>
</evidence>
<reference evidence="8" key="1">
    <citation type="submission" date="2022-11" db="UniProtKB">
        <authorList>
            <consortium name="WormBaseParasite"/>
        </authorList>
    </citation>
    <scope>IDENTIFICATION</scope>
</reference>